<dbReference type="InterPro" id="IPR026369">
    <property type="entry name" value="CxxC_20_CxxC"/>
</dbReference>
<comment type="caution">
    <text evidence="2">The sequence shown here is derived from an EMBL/GenBank/DDBJ whole genome shotgun (WGS) entry which is preliminary data.</text>
</comment>
<evidence type="ECO:0000313" key="3">
    <source>
        <dbReference type="Proteomes" id="UP001519294"/>
    </source>
</evidence>
<feature type="transmembrane region" description="Helical" evidence="1">
    <location>
        <begin position="61"/>
        <end position="77"/>
    </location>
</feature>
<dbReference type="Proteomes" id="UP001519294">
    <property type="component" value="Unassembled WGS sequence"/>
</dbReference>
<keyword evidence="3" id="KW-1185">Reference proteome</keyword>
<protein>
    <submittedName>
        <fullName evidence="2">CXXC-20-CXXC protein</fullName>
    </submittedName>
</protein>
<gene>
    <name evidence="2" type="ORF">J2Z81_001573</name>
</gene>
<sequence>MHDRSFYVELGVMKIPTCENCHNKWSWKQTIKKTFTLDPAMTCPYCGKKQYQTQKSKTKSSFFNAIILLPLLINAFFDMPGILLLSLFPVLFVLIMSFSPFFVEISSREEYINFFK</sequence>
<evidence type="ECO:0000256" key="1">
    <source>
        <dbReference type="SAM" id="Phobius"/>
    </source>
</evidence>
<dbReference type="NCBIfam" id="TIGR04104">
    <property type="entry name" value="cxxc_20_cxxc"/>
    <property type="match status" value="1"/>
</dbReference>
<evidence type="ECO:0000313" key="2">
    <source>
        <dbReference type="EMBL" id="MBP2257619.1"/>
    </source>
</evidence>
<dbReference type="EMBL" id="JAGIKX010000011">
    <property type="protein sequence ID" value="MBP2257619.1"/>
    <property type="molecule type" value="Genomic_DNA"/>
</dbReference>
<accession>A0ABS4S881</accession>
<keyword evidence="1" id="KW-0812">Transmembrane</keyword>
<name>A0ABS4S881_9BACI</name>
<proteinExistence type="predicted"/>
<reference evidence="2 3" key="1">
    <citation type="submission" date="2021-03" db="EMBL/GenBank/DDBJ databases">
        <title>Genomic Encyclopedia of Type Strains, Phase IV (KMG-IV): sequencing the most valuable type-strain genomes for metagenomic binning, comparative biology and taxonomic classification.</title>
        <authorList>
            <person name="Goeker M."/>
        </authorList>
    </citation>
    <scope>NUCLEOTIDE SEQUENCE [LARGE SCALE GENOMIC DNA]</scope>
    <source>
        <strain evidence="2 3">DSM 25790</strain>
    </source>
</reference>
<keyword evidence="1" id="KW-1133">Transmembrane helix</keyword>
<organism evidence="2 3">
    <name type="scientific">Virgibacillus alimentarius</name>
    <dbReference type="NCBI Taxonomy" id="698769"/>
    <lineage>
        <taxon>Bacteria</taxon>
        <taxon>Bacillati</taxon>
        <taxon>Bacillota</taxon>
        <taxon>Bacilli</taxon>
        <taxon>Bacillales</taxon>
        <taxon>Bacillaceae</taxon>
        <taxon>Virgibacillus</taxon>
    </lineage>
</organism>
<keyword evidence="1" id="KW-0472">Membrane</keyword>
<feature type="transmembrane region" description="Helical" evidence="1">
    <location>
        <begin position="83"/>
        <end position="103"/>
    </location>
</feature>